<protein>
    <submittedName>
        <fullName evidence="1">Uncharacterized protein</fullName>
    </submittedName>
</protein>
<gene>
    <name evidence="1" type="ORF">HW566_03200</name>
</gene>
<sequence>MTYTQTHILLSEAWPDGITPDASDGISNFIPANGWTCETTDFLTFEGRYIGVDTGTAETPIAPPTSMEWALIPQIGIAHTTSYQRSRPAWRDVTPADLGITVIGASIVTTGTPRVVVTTSPTQTTIFQIRVPVAALGRFRFLNQITYTGTKPSLKTSLIMIEKGQTL</sequence>
<accession>A0A7D5IRY3</accession>
<dbReference type="Proteomes" id="UP000509638">
    <property type="component" value="Chromosome"/>
</dbReference>
<name>A0A7D5IRY3_9MICO</name>
<evidence type="ECO:0000313" key="2">
    <source>
        <dbReference type="Proteomes" id="UP000509638"/>
    </source>
</evidence>
<dbReference type="AlphaFoldDB" id="A0A7D5IRY3"/>
<organism evidence="1 2">
    <name type="scientific">Microbacterium oleivorans</name>
    <dbReference type="NCBI Taxonomy" id="273677"/>
    <lineage>
        <taxon>Bacteria</taxon>
        <taxon>Bacillati</taxon>
        <taxon>Actinomycetota</taxon>
        <taxon>Actinomycetes</taxon>
        <taxon>Micrococcales</taxon>
        <taxon>Microbacteriaceae</taxon>
        <taxon>Microbacterium</taxon>
    </lineage>
</organism>
<dbReference type="EMBL" id="CP058316">
    <property type="protein sequence ID" value="QLD10874.1"/>
    <property type="molecule type" value="Genomic_DNA"/>
</dbReference>
<reference evidence="1 2" key="1">
    <citation type="submission" date="2020-06" db="EMBL/GenBank/DDBJ databases">
        <authorList>
            <person name="Jo H."/>
        </authorList>
    </citation>
    <scope>NUCLEOTIDE SEQUENCE [LARGE SCALE GENOMIC DNA]</scope>
    <source>
        <strain evidence="1 2">I46</strain>
    </source>
</reference>
<proteinExistence type="predicted"/>
<dbReference type="RefSeq" id="WP_178010348.1">
    <property type="nucleotide sequence ID" value="NZ_CP058316.1"/>
</dbReference>
<evidence type="ECO:0000313" key="1">
    <source>
        <dbReference type="EMBL" id="QLD10874.1"/>
    </source>
</evidence>